<dbReference type="EMBL" id="BK015301">
    <property type="protein sequence ID" value="DAE00225.1"/>
    <property type="molecule type" value="Genomic_DNA"/>
</dbReference>
<evidence type="ECO:0000259" key="1">
    <source>
        <dbReference type="Pfam" id="PF20961"/>
    </source>
</evidence>
<dbReference type="Pfam" id="PF20961">
    <property type="entry name" value="phiKZ_gp29PR"/>
    <property type="match status" value="1"/>
</dbReference>
<feature type="domain" description="Tail sheath protein gp29 gp29PR" evidence="1">
    <location>
        <begin position="185"/>
        <end position="403"/>
    </location>
</feature>
<accession>A0A8S5P1B4</accession>
<protein>
    <submittedName>
        <fullName evidence="2">Structural Protein</fullName>
    </submittedName>
</protein>
<evidence type="ECO:0000313" key="2">
    <source>
        <dbReference type="EMBL" id="DAE00225.1"/>
    </source>
</evidence>
<proteinExistence type="predicted"/>
<dbReference type="InterPro" id="IPR048712">
    <property type="entry name" value="Gp29_gp29PR"/>
</dbReference>
<organism evidence="2">
    <name type="scientific">Myoviridae sp. ctLnO19</name>
    <dbReference type="NCBI Taxonomy" id="2825085"/>
    <lineage>
        <taxon>Viruses</taxon>
        <taxon>Duplodnaviria</taxon>
        <taxon>Heunggongvirae</taxon>
        <taxon>Uroviricota</taxon>
        <taxon>Caudoviricetes</taxon>
    </lineage>
</organism>
<sequence length="724" mass="81198">MDIYISNATPASFHLGTKDLSGRAQTVVDVPRAPLLSYIPFYAEKGPTEEVVVDGAAFNVLFGSKTLDPMEPYYNHSSVFLQGILQDAGTVIAKRIVPEEANKLAALRLSIEYYETEIEIAERDSQGRFKLGQGGKIVTTGVKAPGVHYRFVVSPIPYVEQQINRKTVSIFQFGKGAEQDVVGYVGPNGEKAKRVPLLDFAVSSPGAWGNLVGLSIWAPTTEDAAPLNINAYNDTHSYPFRISVKAKKTPTSNGTVVTSLNGARELDFTLNPSARSKAGLAYGIGETFIKNYNNLKPEVATTPPTIGHFDKLHVYQRNIDALLEKFITKETDTGLFGDFSGYDVSRRASEKYLFNLFGATYTDGAPYQTFRYEKGDESTLAAGEKIALMIESEMLSASGGLDGEMSNLAFEKAVDAILDEFADVNSKYQDSTTFNDSTFWDTGYSLEFKRSIGRYLSQRKDRWVGVTTHSWEDVNPPTPLEENARLTSIVAQLKNFPDSALFGTPCYRAVVVKGSGLFLDSVSTYNKRVPVLYELARMTTKYWGNTSGRAAIRYDFSEGDNNYVKYLTDVSNPWVPYQVRNRAWASGGMWVERSESGKLYFSGIRTIYEDESSTLMNYRIMLYHVELNKIGAELQRRFSGKDWDELRLKQEAEAWFYSQVKDNKFGGKIDVEGELYLTEIDKNKSWAWHFVVRVYGDNIKTVQTFYSENYRRSDKPDNFNGITS</sequence>
<reference evidence="2" key="1">
    <citation type="journal article" date="2021" name="Proc. Natl. Acad. Sci. U.S.A.">
        <title>A Catalog of Tens of Thousands of Viruses from Human Metagenomes Reveals Hidden Associations with Chronic Diseases.</title>
        <authorList>
            <person name="Tisza M.J."/>
            <person name="Buck C.B."/>
        </authorList>
    </citation>
    <scope>NUCLEOTIDE SEQUENCE</scope>
    <source>
        <strain evidence="2">CtLnO19</strain>
    </source>
</reference>
<name>A0A8S5P1B4_9CAUD</name>